<feature type="transmembrane region" description="Helical" evidence="1">
    <location>
        <begin position="266"/>
        <end position="286"/>
    </location>
</feature>
<reference evidence="3 4" key="1">
    <citation type="journal article" date="2017" name="Int. J. Syst. Evol. Microbiol.">
        <title>Desulfovibrio senegalensis sp. nov., a mesophilic sulfate reducer isolated from marine sediment.</title>
        <authorList>
            <person name="Thioye A."/>
            <person name="Gam Z.B.A."/>
            <person name="Mbengue M."/>
            <person name="Cayol J.L."/>
            <person name="Joseph-Bartoli M."/>
            <person name="Toure-Kane C."/>
            <person name="Labat M."/>
        </authorList>
    </citation>
    <scope>NUCLEOTIDE SEQUENCE [LARGE SCALE GENOMIC DNA]</scope>
    <source>
        <strain evidence="3 4">DSM 101509</strain>
    </source>
</reference>
<dbReference type="GO" id="GO:0016020">
    <property type="term" value="C:membrane"/>
    <property type="evidence" value="ECO:0007669"/>
    <property type="project" value="InterPro"/>
</dbReference>
<keyword evidence="1" id="KW-0472">Membrane</keyword>
<feature type="domain" description="EamA" evidence="2">
    <location>
        <begin position="154"/>
        <end position="283"/>
    </location>
</feature>
<feature type="transmembrane region" description="Helical" evidence="1">
    <location>
        <begin position="154"/>
        <end position="173"/>
    </location>
</feature>
<proteinExistence type="predicted"/>
<feature type="domain" description="EamA" evidence="2">
    <location>
        <begin position="4"/>
        <end position="137"/>
    </location>
</feature>
<protein>
    <submittedName>
        <fullName evidence="3">EamA family transporter</fullName>
    </submittedName>
</protein>
<organism evidence="3 4">
    <name type="scientific">Pseudodesulfovibrio senegalensis</name>
    <dbReference type="NCBI Taxonomy" id="1721087"/>
    <lineage>
        <taxon>Bacteria</taxon>
        <taxon>Pseudomonadati</taxon>
        <taxon>Thermodesulfobacteriota</taxon>
        <taxon>Desulfovibrionia</taxon>
        <taxon>Desulfovibrionales</taxon>
        <taxon>Desulfovibrionaceae</taxon>
    </lineage>
</organism>
<keyword evidence="4" id="KW-1185">Reference proteome</keyword>
<evidence type="ECO:0000313" key="3">
    <source>
        <dbReference type="EMBL" id="KAB1440383.1"/>
    </source>
</evidence>
<name>A0A6N6N1G6_9BACT</name>
<dbReference type="OrthoDB" id="6707571at2"/>
<evidence type="ECO:0000256" key="1">
    <source>
        <dbReference type="SAM" id="Phobius"/>
    </source>
</evidence>
<feature type="transmembrane region" description="Helical" evidence="1">
    <location>
        <begin position="92"/>
        <end position="114"/>
    </location>
</feature>
<dbReference type="PANTHER" id="PTHR22911">
    <property type="entry name" value="ACYL-MALONYL CONDENSING ENZYME-RELATED"/>
    <property type="match status" value="1"/>
</dbReference>
<sequence>MDVRGLCYVLAAAFMWGIIGIFTKYILKDGVSALEIAFWRAAFAWVLFLIHATAKKQLKVKTVDLTILVGFGFICVTLFYASYQLAIRDVGVALAAVLLYTAPAWVAFLSRLVLGEALTPSKIACVAMTIGGVACISLGPSLFDDGPAVRLDKFGLAAGLVAGLTYALYYIFGKKILHRYATPTIFVYALPFGALFLLPFVHFAPKTPQTWMLLASMAAVTSYGAFSAYYAGLKRLDATHAAVIATLEPVVASIMAFTLFGESFGVWGYGGSTLIIAAVLIVVMGGGRPATRKTQMD</sequence>
<comment type="caution">
    <text evidence="3">The sequence shown here is derived from an EMBL/GenBank/DDBJ whole genome shotgun (WGS) entry which is preliminary data.</text>
</comment>
<dbReference type="Pfam" id="PF00892">
    <property type="entry name" value="EamA"/>
    <property type="match status" value="2"/>
</dbReference>
<dbReference type="PANTHER" id="PTHR22911:SF79">
    <property type="entry name" value="MOBA-LIKE NTP TRANSFERASE DOMAIN-CONTAINING PROTEIN"/>
    <property type="match status" value="1"/>
</dbReference>
<feature type="transmembrane region" description="Helical" evidence="1">
    <location>
        <begin position="65"/>
        <end position="86"/>
    </location>
</feature>
<dbReference type="SUPFAM" id="SSF103481">
    <property type="entry name" value="Multidrug resistance efflux transporter EmrE"/>
    <property type="match status" value="2"/>
</dbReference>
<keyword evidence="1" id="KW-1133">Transmembrane helix</keyword>
<feature type="transmembrane region" description="Helical" evidence="1">
    <location>
        <begin position="123"/>
        <end position="142"/>
    </location>
</feature>
<dbReference type="Proteomes" id="UP000438699">
    <property type="component" value="Unassembled WGS sequence"/>
</dbReference>
<dbReference type="InterPro" id="IPR000620">
    <property type="entry name" value="EamA_dom"/>
</dbReference>
<dbReference type="EMBL" id="WAIE01000007">
    <property type="protein sequence ID" value="KAB1440383.1"/>
    <property type="molecule type" value="Genomic_DNA"/>
</dbReference>
<feature type="transmembrane region" description="Helical" evidence="1">
    <location>
        <begin position="33"/>
        <end position="53"/>
    </location>
</feature>
<evidence type="ECO:0000259" key="2">
    <source>
        <dbReference type="Pfam" id="PF00892"/>
    </source>
</evidence>
<feature type="transmembrane region" description="Helical" evidence="1">
    <location>
        <begin position="238"/>
        <end position="260"/>
    </location>
</feature>
<dbReference type="InterPro" id="IPR037185">
    <property type="entry name" value="EmrE-like"/>
</dbReference>
<feature type="transmembrane region" description="Helical" evidence="1">
    <location>
        <begin position="7"/>
        <end position="27"/>
    </location>
</feature>
<dbReference type="RefSeq" id="WP_151151824.1">
    <property type="nucleotide sequence ID" value="NZ_WAIE01000007.1"/>
</dbReference>
<feature type="transmembrane region" description="Helical" evidence="1">
    <location>
        <begin position="210"/>
        <end position="231"/>
    </location>
</feature>
<accession>A0A6N6N1G6</accession>
<gene>
    <name evidence="3" type="ORF">F8A88_14145</name>
</gene>
<dbReference type="AlphaFoldDB" id="A0A6N6N1G6"/>
<feature type="transmembrane region" description="Helical" evidence="1">
    <location>
        <begin position="185"/>
        <end position="204"/>
    </location>
</feature>
<keyword evidence="1" id="KW-0812">Transmembrane</keyword>
<evidence type="ECO:0000313" key="4">
    <source>
        <dbReference type="Proteomes" id="UP000438699"/>
    </source>
</evidence>